<dbReference type="InterPro" id="IPR041667">
    <property type="entry name" value="Cupin_8"/>
</dbReference>
<name>A0A167FC25_9ASCO</name>
<dbReference type="RefSeq" id="XP_018737573.1">
    <property type="nucleotide sequence ID" value="XM_018879680.1"/>
</dbReference>
<dbReference type="EMBL" id="CP014503">
    <property type="protein sequence ID" value="ANB15096.1"/>
    <property type="molecule type" value="Genomic_DNA"/>
</dbReference>
<feature type="domain" description="Cupin-like" evidence="1">
    <location>
        <begin position="2"/>
        <end position="105"/>
    </location>
</feature>
<dbReference type="AlphaFoldDB" id="A0A167FC25"/>
<evidence type="ECO:0000313" key="3">
    <source>
        <dbReference type="Proteomes" id="UP000189580"/>
    </source>
</evidence>
<reference evidence="2 3" key="1">
    <citation type="submission" date="2016-02" db="EMBL/GenBank/DDBJ databases">
        <title>Complete genome sequence and transcriptome regulation of the pentose utilising yeast Sugiyamaella lignohabitans.</title>
        <authorList>
            <person name="Bellasio M."/>
            <person name="Peymann A."/>
            <person name="Valli M."/>
            <person name="Sipitzky M."/>
            <person name="Graf A."/>
            <person name="Sauer M."/>
            <person name="Marx H."/>
            <person name="Mattanovich D."/>
        </authorList>
    </citation>
    <scope>NUCLEOTIDE SEQUENCE [LARGE SCALE GENOMIC DNA]</scope>
    <source>
        <strain evidence="2 3">CBS 10342</strain>
    </source>
</reference>
<protein>
    <recommendedName>
        <fullName evidence="1">Cupin-like domain-containing protein</fullName>
    </recommendedName>
</protein>
<proteinExistence type="predicted"/>
<gene>
    <name evidence="2" type="ORF">AWJ20_2716</name>
</gene>
<dbReference type="Pfam" id="PF13621">
    <property type="entry name" value="Cupin_8"/>
    <property type="match status" value="1"/>
</dbReference>
<dbReference type="SUPFAM" id="SSF51197">
    <property type="entry name" value="Clavaminate synthase-like"/>
    <property type="match status" value="1"/>
</dbReference>
<sequence length="107" mass="11650">MGHLKVKVAETPYGNADSPIHGSIFVKPEISEMSGGELLDLLEHAKSNPSAYYMQSQDGNLHKEFSPLLKDIPGSLPFADPVFRDEPEAVNLWIGSSGTTSRLHNGM</sequence>
<evidence type="ECO:0000259" key="1">
    <source>
        <dbReference type="Pfam" id="PF13621"/>
    </source>
</evidence>
<dbReference type="Proteomes" id="UP000189580">
    <property type="component" value="Chromosome b"/>
</dbReference>
<dbReference type="InterPro" id="IPR014710">
    <property type="entry name" value="RmlC-like_jellyroll"/>
</dbReference>
<dbReference type="OrthoDB" id="415358at2759"/>
<dbReference type="Gene3D" id="2.60.120.10">
    <property type="entry name" value="Jelly Rolls"/>
    <property type="match status" value="1"/>
</dbReference>
<keyword evidence="3" id="KW-1185">Reference proteome</keyword>
<dbReference type="KEGG" id="slb:AWJ20_2716"/>
<dbReference type="GeneID" id="30034658"/>
<accession>A0A167FC25</accession>
<evidence type="ECO:0000313" key="2">
    <source>
        <dbReference type="EMBL" id="ANB15096.1"/>
    </source>
</evidence>
<organism evidence="2 3">
    <name type="scientific">Sugiyamaella lignohabitans</name>
    <dbReference type="NCBI Taxonomy" id="796027"/>
    <lineage>
        <taxon>Eukaryota</taxon>
        <taxon>Fungi</taxon>
        <taxon>Dikarya</taxon>
        <taxon>Ascomycota</taxon>
        <taxon>Saccharomycotina</taxon>
        <taxon>Dipodascomycetes</taxon>
        <taxon>Dipodascales</taxon>
        <taxon>Trichomonascaceae</taxon>
        <taxon>Sugiyamaella</taxon>
    </lineage>
</organism>